<dbReference type="PROSITE" id="PS50893">
    <property type="entry name" value="ABC_TRANSPORTER_2"/>
    <property type="match status" value="2"/>
</dbReference>
<keyword evidence="6" id="KW-1185">Reference proteome</keyword>
<dbReference type="Pfam" id="PF00005">
    <property type="entry name" value="ABC_tran"/>
    <property type="match status" value="2"/>
</dbReference>
<dbReference type="SUPFAM" id="SSF52540">
    <property type="entry name" value="P-loop containing nucleoside triphosphate hydrolases"/>
    <property type="match status" value="2"/>
</dbReference>
<evidence type="ECO:0000313" key="6">
    <source>
        <dbReference type="Proteomes" id="UP001240171"/>
    </source>
</evidence>
<keyword evidence="2" id="KW-0067">ATP-binding</keyword>
<dbReference type="CDD" id="cd03221">
    <property type="entry name" value="ABCF_EF-3"/>
    <property type="match status" value="2"/>
</dbReference>
<dbReference type="InterPro" id="IPR003593">
    <property type="entry name" value="AAA+_ATPase"/>
</dbReference>
<feature type="domain" description="ABC transporter" evidence="4">
    <location>
        <begin position="357"/>
        <end position="571"/>
    </location>
</feature>
<sequence length="631" mass="72138">MTAILRIKNVTKEWDGQPVFEHIDLEVNKGDRIALFGRNGCGKTTLLRVLMGEEEPDEGRIEAVLPRDRWGWMRQSREQDGQTAGTVLEAVQEESHELYTLKRQLNHLLQQMQNMNAADEEAQELEQYGEWLERYEALGGYAWESEVEKVLSRMGIPEQLWTSPCRELSGGQQTKVRLAALMVRRPELLILDEPTNHLDGDSLEWLEQQLSAYEGTILFVSHDREFIDRVATAIAELSPSGLTKYKGNYSAYRVQKEREWTEQEAQYRKQELARKALEETIRNYQQWFHAAHQAAADVEVGITQSFYKAKANKNISRYHAKEKELERLEQNRVEKPKEDPKLRLHLEAHSLRARYLVRMEQVNFAYAADQSPIICGVNLNVGRGDVIAVRGANGSGKSTLLKLITGRLEPTGGGVRLHPQLKIGYFSQLLEDLPLYLTLLDSLLLLPSMTQTEARTILGCFLFTREDVYRTIGDLSMGEKCRAAFIHLYFGGSNLLVLDEPTNYLDIDTRQVMEDVLQSYDGAVVLVSHDRMLVRRTANRLLDLSAGGDWSLFEGSVEELEALEPTRSRALARREDDDEAMRLEWRLNELLSQMEFTELPDAAVNVDNGVNHALLEEIRVIQAKLVRLRTD</sequence>
<dbReference type="NCBIfam" id="NF000355">
    <property type="entry name" value="ribo_prot_ABC_F"/>
    <property type="match status" value="1"/>
</dbReference>
<dbReference type="RefSeq" id="WP_305024617.1">
    <property type="nucleotide sequence ID" value="NZ_JAUQTB010000007.1"/>
</dbReference>
<gene>
    <name evidence="5" type="primary">abc-f</name>
    <name evidence="5" type="ORF">Q5741_13430</name>
</gene>
<dbReference type="PROSITE" id="PS00211">
    <property type="entry name" value="ABC_TRANSPORTER_1"/>
    <property type="match status" value="1"/>
</dbReference>
<feature type="domain" description="ABC transporter" evidence="4">
    <location>
        <begin position="5"/>
        <end position="265"/>
    </location>
</feature>
<dbReference type="SMART" id="SM00382">
    <property type="entry name" value="AAA"/>
    <property type="match status" value="2"/>
</dbReference>
<dbReference type="InterPro" id="IPR017871">
    <property type="entry name" value="ABC_transporter-like_CS"/>
</dbReference>
<evidence type="ECO:0000313" key="5">
    <source>
        <dbReference type="EMBL" id="MDO7907409.1"/>
    </source>
</evidence>
<dbReference type="InterPro" id="IPR051309">
    <property type="entry name" value="ABCF_ATPase"/>
</dbReference>
<proteinExistence type="predicted"/>
<name>A0ABT9CDR2_9BACL</name>
<dbReference type="EMBL" id="JAUQTB010000007">
    <property type="protein sequence ID" value="MDO7907409.1"/>
    <property type="molecule type" value="Genomic_DNA"/>
</dbReference>
<dbReference type="Pfam" id="PF12848">
    <property type="entry name" value="ABC_tran_Xtn"/>
    <property type="match status" value="1"/>
</dbReference>
<keyword evidence="3" id="KW-0175">Coiled coil</keyword>
<evidence type="ECO:0000259" key="4">
    <source>
        <dbReference type="PROSITE" id="PS50893"/>
    </source>
</evidence>
<comment type="caution">
    <text evidence="5">The sequence shown here is derived from an EMBL/GenBank/DDBJ whole genome shotgun (WGS) entry which is preliminary data.</text>
</comment>
<dbReference type="Proteomes" id="UP001240171">
    <property type="component" value="Unassembled WGS sequence"/>
</dbReference>
<dbReference type="PANTHER" id="PTHR42855:SF2">
    <property type="entry name" value="DRUG RESISTANCE ABC TRANSPORTER,ATP-BINDING PROTEIN"/>
    <property type="match status" value="1"/>
</dbReference>
<dbReference type="Gene3D" id="3.40.50.300">
    <property type="entry name" value="P-loop containing nucleotide triphosphate hydrolases"/>
    <property type="match status" value="2"/>
</dbReference>
<accession>A0ABT9CDR2</accession>
<protein>
    <submittedName>
        <fullName evidence="5">ABC-F type ribosomal protection protein</fullName>
    </submittedName>
</protein>
<organism evidence="5 6">
    <name type="scientific">Paenibacillus lacisoli</name>
    <dbReference type="NCBI Taxonomy" id="3064525"/>
    <lineage>
        <taxon>Bacteria</taxon>
        <taxon>Bacillati</taxon>
        <taxon>Bacillota</taxon>
        <taxon>Bacilli</taxon>
        <taxon>Bacillales</taxon>
        <taxon>Paenibacillaceae</taxon>
        <taxon>Paenibacillus</taxon>
    </lineage>
</organism>
<dbReference type="InterPro" id="IPR003439">
    <property type="entry name" value="ABC_transporter-like_ATP-bd"/>
</dbReference>
<evidence type="ECO:0000256" key="3">
    <source>
        <dbReference type="SAM" id="Coils"/>
    </source>
</evidence>
<keyword evidence="1" id="KW-0547">Nucleotide-binding</keyword>
<evidence type="ECO:0000256" key="2">
    <source>
        <dbReference type="ARBA" id="ARBA00022840"/>
    </source>
</evidence>
<reference evidence="5 6" key="1">
    <citation type="submission" date="2023-07" db="EMBL/GenBank/DDBJ databases">
        <title>Paenibacillus sp. JX-17 nov. isolated from soil.</title>
        <authorList>
            <person name="Wan Y."/>
            <person name="Liu B."/>
        </authorList>
    </citation>
    <scope>NUCLEOTIDE SEQUENCE [LARGE SCALE GENOMIC DNA]</scope>
    <source>
        <strain evidence="5 6">JX-17</strain>
    </source>
</reference>
<dbReference type="InterPro" id="IPR027417">
    <property type="entry name" value="P-loop_NTPase"/>
</dbReference>
<dbReference type="InterPro" id="IPR032781">
    <property type="entry name" value="ABC_tran_Xtn"/>
</dbReference>
<feature type="coiled-coil region" evidence="3">
    <location>
        <begin position="98"/>
        <end position="128"/>
    </location>
</feature>
<evidence type="ECO:0000256" key="1">
    <source>
        <dbReference type="ARBA" id="ARBA00022741"/>
    </source>
</evidence>
<dbReference type="PANTHER" id="PTHR42855">
    <property type="entry name" value="ABC TRANSPORTER ATP-BINDING SUBUNIT"/>
    <property type="match status" value="1"/>
</dbReference>